<protein>
    <submittedName>
        <fullName evidence="1">Uncharacterized protein</fullName>
    </submittedName>
</protein>
<proteinExistence type="predicted"/>
<gene>
    <name evidence="1" type="ORF">X801_04288</name>
</gene>
<name>A0A1S8WZD0_OPIVI</name>
<dbReference type="Proteomes" id="UP000243686">
    <property type="component" value="Unassembled WGS sequence"/>
</dbReference>
<dbReference type="AlphaFoldDB" id="A0A1S8WZD0"/>
<evidence type="ECO:0000313" key="1">
    <source>
        <dbReference type="EMBL" id="OON19840.1"/>
    </source>
</evidence>
<dbReference type="EMBL" id="KV893017">
    <property type="protein sequence ID" value="OON19840.1"/>
    <property type="molecule type" value="Genomic_DNA"/>
</dbReference>
<evidence type="ECO:0000313" key="2">
    <source>
        <dbReference type="Proteomes" id="UP000243686"/>
    </source>
</evidence>
<keyword evidence="2" id="KW-1185">Reference proteome</keyword>
<accession>A0A1S8WZD0</accession>
<organism evidence="1 2">
    <name type="scientific">Opisthorchis viverrini</name>
    <name type="common">Southeast Asian liver fluke</name>
    <dbReference type="NCBI Taxonomy" id="6198"/>
    <lineage>
        <taxon>Eukaryota</taxon>
        <taxon>Metazoa</taxon>
        <taxon>Spiralia</taxon>
        <taxon>Lophotrochozoa</taxon>
        <taxon>Platyhelminthes</taxon>
        <taxon>Trematoda</taxon>
        <taxon>Digenea</taxon>
        <taxon>Opisthorchiida</taxon>
        <taxon>Opisthorchiata</taxon>
        <taxon>Opisthorchiidae</taxon>
        <taxon>Opisthorchis</taxon>
    </lineage>
</organism>
<reference evidence="1 2" key="1">
    <citation type="submission" date="2015-03" db="EMBL/GenBank/DDBJ databases">
        <title>Draft genome of the nematode, Opisthorchis viverrini.</title>
        <authorList>
            <person name="Mitreva M."/>
        </authorList>
    </citation>
    <scope>NUCLEOTIDE SEQUENCE [LARGE SCALE GENOMIC DNA]</scope>
    <source>
        <strain evidence="1">Khon Kaen</strain>
    </source>
</reference>
<sequence length="34" mass="3809">MRSKHHCHRLPVTGIVLRPVKFAGAVQTSPRQSI</sequence>